<proteinExistence type="predicted"/>
<evidence type="ECO:0008006" key="4">
    <source>
        <dbReference type="Google" id="ProtNLM"/>
    </source>
</evidence>
<sequence>MNKLITIIVAVLAIIALAQSATINSIVQNDHTLLISTTPQNMIWVEAQLKYGGLITNILPYCKQPFGLPINCTLPAVPSCDNIRLYATVIGMGSMELTKDFTCTVTAP</sequence>
<evidence type="ECO:0000313" key="2">
    <source>
        <dbReference type="EMBL" id="EGG21839.1"/>
    </source>
</evidence>
<feature type="chain" id="PRO_5003319610" description="Transmembrane protein" evidence="1">
    <location>
        <begin position="21"/>
        <end position="108"/>
    </location>
</feature>
<name>F4PUC4_CACFS</name>
<gene>
    <name evidence="2" type="ORF">DFA_01725</name>
</gene>
<dbReference type="KEGG" id="dfa:DFA_01725"/>
<evidence type="ECO:0000313" key="3">
    <source>
        <dbReference type="Proteomes" id="UP000007797"/>
    </source>
</evidence>
<dbReference type="GeneID" id="14873512"/>
<keyword evidence="3" id="KW-1185">Reference proteome</keyword>
<feature type="signal peptide" evidence="1">
    <location>
        <begin position="1"/>
        <end position="20"/>
    </location>
</feature>
<dbReference type="RefSeq" id="XP_004359689.1">
    <property type="nucleotide sequence ID" value="XM_004359632.1"/>
</dbReference>
<evidence type="ECO:0000256" key="1">
    <source>
        <dbReference type="SAM" id="SignalP"/>
    </source>
</evidence>
<accession>F4PUC4</accession>
<dbReference type="Proteomes" id="UP000007797">
    <property type="component" value="Unassembled WGS sequence"/>
</dbReference>
<dbReference type="AlphaFoldDB" id="F4PUC4"/>
<protein>
    <recommendedName>
        <fullName evidence="4">Transmembrane protein</fullName>
    </recommendedName>
</protein>
<reference evidence="3" key="1">
    <citation type="journal article" date="2011" name="Genome Res.">
        <title>Phylogeny-wide analysis of social amoeba genomes highlights ancient origins for complex intercellular communication.</title>
        <authorList>
            <person name="Heidel A.J."/>
            <person name="Lawal H.M."/>
            <person name="Felder M."/>
            <person name="Schilde C."/>
            <person name="Helps N.R."/>
            <person name="Tunggal B."/>
            <person name="Rivero F."/>
            <person name="John U."/>
            <person name="Schleicher M."/>
            <person name="Eichinger L."/>
            <person name="Platzer M."/>
            <person name="Noegel A.A."/>
            <person name="Schaap P."/>
            <person name="Gloeckner G."/>
        </authorList>
    </citation>
    <scope>NUCLEOTIDE SEQUENCE [LARGE SCALE GENOMIC DNA]</scope>
    <source>
        <strain evidence="3">SH3</strain>
    </source>
</reference>
<organism evidence="2 3">
    <name type="scientific">Cavenderia fasciculata</name>
    <name type="common">Slime mold</name>
    <name type="synonym">Dictyostelium fasciculatum</name>
    <dbReference type="NCBI Taxonomy" id="261658"/>
    <lineage>
        <taxon>Eukaryota</taxon>
        <taxon>Amoebozoa</taxon>
        <taxon>Evosea</taxon>
        <taxon>Eumycetozoa</taxon>
        <taxon>Dictyostelia</taxon>
        <taxon>Acytosteliales</taxon>
        <taxon>Cavenderiaceae</taxon>
        <taxon>Cavenderia</taxon>
    </lineage>
</organism>
<dbReference type="EMBL" id="GL883010">
    <property type="protein sequence ID" value="EGG21839.1"/>
    <property type="molecule type" value="Genomic_DNA"/>
</dbReference>
<keyword evidence="1" id="KW-0732">Signal</keyword>